<evidence type="ECO:0000256" key="2">
    <source>
        <dbReference type="SAM" id="MobiDB-lite"/>
    </source>
</evidence>
<feature type="compositionally biased region" description="Polar residues" evidence="2">
    <location>
        <begin position="263"/>
        <end position="277"/>
    </location>
</feature>
<feature type="region of interest" description="Disordered" evidence="2">
    <location>
        <begin position="116"/>
        <end position="138"/>
    </location>
</feature>
<evidence type="ECO:0000313" key="4">
    <source>
        <dbReference type="Proteomes" id="UP001305779"/>
    </source>
</evidence>
<sequence length="1275" mass="144683">MLPPQLQHGLRQRSLSISSVTATRSLNSSSLRGTAACAQARSIWGWRRPCDYASHIDPMYHRFTKYRTLRTRAKLFDKIRRRGRWDWDATQRPFFTPKHVRQAHHIGRPRWVNFEDGKKQSNEAAKEDGFELSQREKEWKDQMEAMRRRIEMDPYEAVFGKRFEPFWSPLVPSWMREEMGLDKSPRPTEAKKSNAASTSIPVKPTARRPESKAEPVKSRERSQSPQPKRDDADNDSPNGQLTTYSYTSKKAVAEPDPEFPDGQLTNYSYGSTTSWDSWTKKARREEWDSISGETRRYEYDPISNRMVQIAGKPPANPRDSKKIDALKSDPSSKTVPEKQSTEQDSAKASTQQQQQTVATTNEPRQAIPVPTETADATSKKTSVYFPSLLNTSVVSSSTKPSSLAAVREKDLDLLTAEDVRASMGKTHKRLERGIRDPASLKARAETSKLETSVDRKINQQNPIKKDGSDGYEPSLVPSLSRMQSKELPTVDELDDSAAHESTGDRINYSATNIPKQWDQQADLLQANRIRRTRGVNPEPRMIDIVQAKKAGEKNADGKPRWIDMMNARKARYDADQVEFKATQELRDAQENAKIEKLKALHDAEVNEQKLHMQAHETRYVHKIRALRQELETAYKQSSINAEMQVERIRNLEDELARAQKAAGDSTEITRYQTESEKYQRKIGELRKELDASFKQSSVSSGKHVERIRELEKELEKTQSSSNESIQVERDRYVRKTKTLRDELDRTFKQSAANAEKHVERIRELERELAESRGSDTKRTNGPDAILAEGDFSANVTKFAKDSSKWYKQPHYTPEATGKPTAEEIQKAAQKQRDNELVNEVRAIYELRYGKIDVNHRQSSQGKPKPKTQASNQSPQVVEVETDVDLGKALADYEAGQTYEYRRDNLEAELLAQEKEAHEAQALMAPESSGKVKQTIAKGLKLDQDVHGSRIVDDTIPRLIPTEIATRTEAAVETGAEPTKGELESWGIEWEEPPVYKVLAYDSGNDMFSTATTSSNFTGKETPISIPQALSQLYQPARFVPHFAELQKEGYQVVYGTKDLLVFKKVKTTSEQSSATKSEPQANLADHGVVKPSTPETTKEASSYAPGVNPIDGTTFPLEPESAGFASPTGFVGDRWETLASEGKAQSPSTLSKAEPEPETADLKSPHPSYSQPADEDADTDIRHYPRVKREERVFSGSRLQRPKKHRRHHNEPSHEEIREMKRKWHSWRARFRWALTVGLGASAVAYCVGAAAERKENKEKERWEQILEGRRGRWE</sequence>
<proteinExistence type="predicted"/>
<reference evidence="3 4" key="1">
    <citation type="journal article" date="2023" name="G3 (Bethesda)">
        <title>A chromosome-level genome assembly of Zasmidium syzygii isolated from banana leaves.</title>
        <authorList>
            <person name="van Westerhoven A.C."/>
            <person name="Mehrabi R."/>
            <person name="Talebi R."/>
            <person name="Steentjes M.B.F."/>
            <person name="Corcolon B."/>
            <person name="Chong P.A."/>
            <person name="Kema G.H.J."/>
            <person name="Seidl M.F."/>
        </authorList>
    </citation>
    <scope>NUCLEOTIDE SEQUENCE [LARGE SCALE GENOMIC DNA]</scope>
    <source>
        <strain evidence="3 4">P124</strain>
    </source>
</reference>
<keyword evidence="1" id="KW-0175">Coiled coil</keyword>
<keyword evidence="4" id="KW-1185">Reference proteome</keyword>
<dbReference type="EMBL" id="JAXOVC010000007">
    <property type="protein sequence ID" value="KAK4498950.1"/>
    <property type="molecule type" value="Genomic_DNA"/>
</dbReference>
<feature type="compositionally biased region" description="Basic and acidic residues" evidence="2">
    <location>
        <begin position="283"/>
        <end position="299"/>
    </location>
</feature>
<feature type="region of interest" description="Disordered" evidence="2">
    <location>
        <begin position="180"/>
        <end position="379"/>
    </location>
</feature>
<evidence type="ECO:0000256" key="1">
    <source>
        <dbReference type="SAM" id="Coils"/>
    </source>
</evidence>
<feature type="compositionally biased region" description="Polar residues" evidence="2">
    <location>
        <begin position="235"/>
        <end position="248"/>
    </location>
</feature>
<feature type="compositionally biased region" description="Basic and acidic residues" evidence="2">
    <location>
        <begin position="335"/>
        <end position="345"/>
    </location>
</feature>
<feature type="region of interest" description="Disordered" evidence="2">
    <location>
        <begin position="1068"/>
        <end position="1217"/>
    </location>
</feature>
<feature type="compositionally biased region" description="Polar residues" evidence="2">
    <location>
        <begin position="1068"/>
        <end position="1080"/>
    </location>
</feature>
<evidence type="ECO:0000313" key="3">
    <source>
        <dbReference type="EMBL" id="KAK4498950.1"/>
    </source>
</evidence>
<feature type="region of interest" description="Disordered" evidence="2">
    <location>
        <begin position="854"/>
        <end position="877"/>
    </location>
</feature>
<organism evidence="3 4">
    <name type="scientific">Zasmidium cellare</name>
    <name type="common">Wine cellar mold</name>
    <name type="synonym">Racodium cellare</name>
    <dbReference type="NCBI Taxonomy" id="395010"/>
    <lineage>
        <taxon>Eukaryota</taxon>
        <taxon>Fungi</taxon>
        <taxon>Dikarya</taxon>
        <taxon>Ascomycota</taxon>
        <taxon>Pezizomycotina</taxon>
        <taxon>Dothideomycetes</taxon>
        <taxon>Dothideomycetidae</taxon>
        <taxon>Mycosphaerellales</taxon>
        <taxon>Mycosphaerellaceae</taxon>
        <taxon>Zasmidium</taxon>
    </lineage>
</organism>
<feature type="compositionally biased region" description="Basic and acidic residues" evidence="2">
    <location>
        <begin position="318"/>
        <end position="327"/>
    </location>
</feature>
<feature type="compositionally biased region" description="Basic and acidic residues" evidence="2">
    <location>
        <begin position="1179"/>
        <end position="1193"/>
    </location>
</feature>
<accession>A0ABR0EBS6</accession>
<feature type="compositionally biased region" description="Low complexity" evidence="2">
    <location>
        <begin position="350"/>
        <end position="360"/>
    </location>
</feature>
<feature type="coiled-coil region" evidence="1">
    <location>
        <begin position="634"/>
        <end position="774"/>
    </location>
</feature>
<dbReference type="Proteomes" id="UP001305779">
    <property type="component" value="Unassembled WGS sequence"/>
</dbReference>
<feature type="compositionally biased region" description="Basic and acidic residues" evidence="2">
    <location>
        <begin position="207"/>
        <end position="231"/>
    </location>
</feature>
<feature type="compositionally biased region" description="Basic residues" evidence="2">
    <location>
        <begin position="1200"/>
        <end position="1209"/>
    </location>
</feature>
<feature type="region of interest" description="Disordered" evidence="2">
    <location>
        <begin position="424"/>
        <end position="488"/>
    </location>
</feature>
<comment type="caution">
    <text evidence="3">The sequence shown here is derived from an EMBL/GenBank/DDBJ whole genome shotgun (WGS) entry which is preliminary data.</text>
</comment>
<feature type="compositionally biased region" description="Basic and acidic residues" evidence="2">
    <location>
        <begin position="442"/>
        <end position="468"/>
    </location>
</feature>
<feature type="compositionally biased region" description="Basic and acidic residues" evidence="2">
    <location>
        <begin position="180"/>
        <end position="192"/>
    </location>
</feature>
<name>A0ABR0EBS6_ZASCE</name>
<gene>
    <name evidence="3" type="ORF">PRZ48_009461</name>
</gene>
<protein>
    <submittedName>
        <fullName evidence="3">Uncharacterized protein</fullName>
    </submittedName>
</protein>
<feature type="compositionally biased region" description="Polar residues" evidence="2">
    <location>
        <begin position="856"/>
        <end position="875"/>
    </location>
</feature>